<evidence type="ECO:0008006" key="3">
    <source>
        <dbReference type="Google" id="ProtNLM"/>
    </source>
</evidence>
<evidence type="ECO:0000313" key="1">
    <source>
        <dbReference type="EMBL" id="RAV31168.1"/>
    </source>
</evidence>
<dbReference type="RefSeq" id="WP_113631504.1">
    <property type="nucleotide sequence ID" value="NZ_QHCV01000162.1"/>
</dbReference>
<evidence type="ECO:0000313" key="2">
    <source>
        <dbReference type="Proteomes" id="UP000251577"/>
    </source>
</evidence>
<proteinExistence type="predicted"/>
<keyword evidence="2" id="KW-1185">Reference proteome</keyword>
<dbReference type="AlphaFoldDB" id="A0A364V3G3"/>
<reference evidence="1 2" key="1">
    <citation type="journal article" date="2018" name="Syst. Appl. Microbiol.">
        <title>Corynebacterium heidelbergense sp. nov., isolated from the preen glands of Egyptian geese (Alopochen aegyptiacus).</title>
        <authorList>
            <person name="Braun M.S."/>
            <person name="Wang E."/>
            <person name="Zimmermann S."/>
            <person name="Wink M."/>
        </authorList>
    </citation>
    <scope>NUCLEOTIDE SEQUENCE [LARGE SCALE GENOMIC DNA]</scope>
    <source>
        <strain evidence="1 2">647</strain>
    </source>
</reference>
<organism evidence="1 2">
    <name type="scientific">Corynebacterium heidelbergense</name>
    <dbReference type="NCBI Taxonomy" id="2055947"/>
    <lineage>
        <taxon>Bacteria</taxon>
        <taxon>Bacillati</taxon>
        <taxon>Actinomycetota</taxon>
        <taxon>Actinomycetes</taxon>
        <taxon>Mycobacteriales</taxon>
        <taxon>Corynebacteriaceae</taxon>
        <taxon>Corynebacterium</taxon>
    </lineage>
</organism>
<protein>
    <recommendedName>
        <fullName evidence="3">FHA domain-containing protein</fullName>
    </recommendedName>
</protein>
<gene>
    <name evidence="1" type="ORF">DLJ54_09805</name>
</gene>
<dbReference type="InterPro" id="IPR008984">
    <property type="entry name" value="SMAD_FHA_dom_sf"/>
</dbReference>
<accession>A0A364V3G3</accession>
<comment type="caution">
    <text evidence="1">The sequence shown here is derived from an EMBL/GenBank/DDBJ whole genome shotgun (WGS) entry which is preliminary data.</text>
</comment>
<name>A0A364V3G3_9CORY</name>
<dbReference type="Proteomes" id="UP000251577">
    <property type="component" value="Unassembled WGS sequence"/>
</dbReference>
<sequence length="227" mass="25048">MKSPDLVIIDDLVGGRWTLQPGESTTIGRAARIPVGADDRYMHRVLLEIWYANGTWMVANRGNRVPVQIESRQAGALAHMRLGPGASSPLPAHRSALVFQTPETTYELHVTLTRAVDVPLAQPVHTAPMTAGQFSPNAEQAALLRALAAPLVRRAGAGNDDIPTVKQLQDTLDWSQKKVNTKIDYLCRKLAENGFAEFSHSGPGPALSRRIQLARFAAEHRRYWDRM</sequence>
<dbReference type="EMBL" id="QHCV01000162">
    <property type="protein sequence ID" value="RAV31168.1"/>
    <property type="molecule type" value="Genomic_DNA"/>
</dbReference>
<dbReference type="SUPFAM" id="SSF49879">
    <property type="entry name" value="SMAD/FHA domain"/>
    <property type="match status" value="1"/>
</dbReference>